<dbReference type="InterPro" id="IPR000387">
    <property type="entry name" value="Tyr_Pase_dom"/>
</dbReference>
<feature type="compositionally biased region" description="Low complexity" evidence="1">
    <location>
        <begin position="428"/>
        <end position="439"/>
    </location>
</feature>
<evidence type="ECO:0000313" key="3">
    <source>
        <dbReference type="EMBL" id="KAK9916751.1"/>
    </source>
</evidence>
<comment type="caution">
    <text evidence="3">The sequence shown here is derived from an EMBL/GenBank/DDBJ whole genome shotgun (WGS) entry which is preliminary data.</text>
</comment>
<organism evidence="3 4">
    <name type="scientific">Coccomyxa subellipsoidea</name>
    <dbReference type="NCBI Taxonomy" id="248742"/>
    <lineage>
        <taxon>Eukaryota</taxon>
        <taxon>Viridiplantae</taxon>
        <taxon>Chlorophyta</taxon>
        <taxon>core chlorophytes</taxon>
        <taxon>Trebouxiophyceae</taxon>
        <taxon>Trebouxiophyceae incertae sedis</taxon>
        <taxon>Coccomyxaceae</taxon>
        <taxon>Coccomyxa</taxon>
    </lineage>
</organism>
<dbReference type="EMBL" id="JALJOT010000003">
    <property type="protein sequence ID" value="KAK9916751.1"/>
    <property type="molecule type" value="Genomic_DNA"/>
</dbReference>
<dbReference type="InterPro" id="IPR029021">
    <property type="entry name" value="Prot-tyrosine_phosphatase-like"/>
</dbReference>
<dbReference type="Gene3D" id="3.90.190.10">
    <property type="entry name" value="Protein tyrosine phosphatase superfamily"/>
    <property type="match status" value="1"/>
</dbReference>
<gene>
    <name evidence="3" type="ORF">WJX75_006566</name>
</gene>
<dbReference type="Proteomes" id="UP001491310">
    <property type="component" value="Unassembled WGS sequence"/>
</dbReference>
<dbReference type="InterPro" id="IPR016130">
    <property type="entry name" value="Tyr_Pase_AS"/>
</dbReference>
<proteinExistence type="predicted"/>
<sequence>MAERANAGSFTASVVDMKTTVPPIQENGEVTQPIDSLKQMDGKQTASEKKHLAMCLNLRDVGAAVPTKLRSHMLFRSSQLLSGADMERYGIKTILDLRRMDRPCKKKGKKIDQLRLAGRYIQKGPKILTGERMKPYAARGQPHACELCRQRIKEKLDFEPGMVVHADLIPSLVGLRIFQAMPPRVRLKTVFAALSGKGAASVMAPAVANPLYMGYKALYKTILEDSKRGIAKALRVFTDIDNLPVLIHCIHGKDRTGIIVMLLLLLCDVDPKVIVDDYVRSEAVLKESRLHHELNLDVYLTQDSVIAATHDTMEDTIKYLLDKYGTAANYLHEVGLEDWELSRIRVNLLQQAGAHDLLERLSAMSPLPGHSGAERSNNFQKMFSKRPSHTAAPLQRGRSLPEGQKLPEQADVLGTLGSASNASKADGASPRLAASSAPPVVDRTAAHPNHHSQGKALVSSASSVLGRPMRNGLPNDREGASAAIEDEAENGASTASAWAQLVEGTKGPEFGNVASSSGDSIQHS</sequence>
<dbReference type="PANTHER" id="PTHR31126:SF1">
    <property type="entry name" value="TYROSINE SPECIFIC PROTEIN PHOSPHATASES DOMAIN-CONTAINING PROTEIN"/>
    <property type="match status" value="1"/>
</dbReference>
<protein>
    <recommendedName>
        <fullName evidence="2">Tyrosine specific protein phosphatases domain-containing protein</fullName>
    </recommendedName>
</protein>
<dbReference type="Pfam" id="PF13350">
    <property type="entry name" value="Y_phosphatase3"/>
    <property type="match status" value="1"/>
</dbReference>
<dbReference type="PROSITE" id="PS00383">
    <property type="entry name" value="TYR_PHOSPHATASE_1"/>
    <property type="match status" value="1"/>
</dbReference>
<evidence type="ECO:0000259" key="2">
    <source>
        <dbReference type="PROSITE" id="PS50056"/>
    </source>
</evidence>
<evidence type="ECO:0000256" key="1">
    <source>
        <dbReference type="SAM" id="MobiDB-lite"/>
    </source>
</evidence>
<keyword evidence="4" id="KW-1185">Reference proteome</keyword>
<feature type="compositionally biased region" description="Polar residues" evidence="1">
    <location>
        <begin position="513"/>
        <end position="524"/>
    </location>
</feature>
<dbReference type="PANTHER" id="PTHR31126">
    <property type="entry name" value="TYROSINE-PROTEIN PHOSPHATASE"/>
    <property type="match status" value="1"/>
</dbReference>
<feature type="region of interest" description="Disordered" evidence="1">
    <location>
        <begin position="384"/>
        <end position="404"/>
    </location>
</feature>
<reference evidence="3 4" key="1">
    <citation type="journal article" date="2024" name="Nat. Commun.">
        <title>Phylogenomics reveals the evolutionary origins of lichenization in chlorophyte algae.</title>
        <authorList>
            <person name="Puginier C."/>
            <person name="Libourel C."/>
            <person name="Otte J."/>
            <person name="Skaloud P."/>
            <person name="Haon M."/>
            <person name="Grisel S."/>
            <person name="Petersen M."/>
            <person name="Berrin J.G."/>
            <person name="Delaux P.M."/>
            <person name="Dal Grande F."/>
            <person name="Keller J."/>
        </authorList>
    </citation>
    <scope>NUCLEOTIDE SEQUENCE [LARGE SCALE GENOMIC DNA]</scope>
    <source>
        <strain evidence="3 4">SAG 216-7</strain>
    </source>
</reference>
<name>A0ABR2YYJ7_9CHLO</name>
<accession>A0ABR2YYJ7</accession>
<dbReference type="SUPFAM" id="SSF52799">
    <property type="entry name" value="(Phosphotyrosine protein) phosphatases II"/>
    <property type="match status" value="1"/>
</dbReference>
<dbReference type="InterPro" id="IPR026893">
    <property type="entry name" value="Tyr/Ser_Pase_IphP-type"/>
</dbReference>
<feature type="region of interest" description="Disordered" evidence="1">
    <location>
        <begin position="418"/>
        <end position="524"/>
    </location>
</feature>
<feature type="domain" description="Tyrosine specific protein phosphatases" evidence="2">
    <location>
        <begin position="228"/>
        <end position="293"/>
    </location>
</feature>
<dbReference type="PROSITE" id="PS50056">
    <property type="entry name" value="TYR_PHOSPHATASE_2"/>
    <property type="match status" value="1"/>
</dbReference>
<evidence type="ECO:0000313" key="4">
    <source>
        <dbReference type="Proteomes" id="UP001491310"/>
    </source>
</evidence>